<organism evidence="2 3">
    <name type="scientific">Papaver atlanticum</name>
    <dbReference type="NCBI Taxonomy" id="357466"/>
    <lineage>
        <taxon>Eukaryota</taxon>
        <taxon>Viridiplantae</taxon>
        <taxon>Streptophyta</taxon>
        <taxon>Embryophyta</taxon>
        <taxon>Tracheophyta</taxon>
        <taxon>Spermatophyta</taxon>
        <taxon>Magnoliopsida</taxon>
        <taxon>Ranunculales</taxon>
        <taxon>Papaveraceae</taxon>
        <taxon>Papaveroideae</taxon>
        <taxon>Papaver</taxon>
    </lineage>
</organism>
<keyword evidence="3" id="KW-1185">Reference proteome</keyword>
<sequence length="72" mass="7819">MFIVLCYDISSVMVANAQNYACCSQRLMASCRTGDSAANAQCSSMCSSSCLKNGTKGSCKLWDNKHYCHCNC</sequence>
<evidence type="ECO:0000256" key="1">
    <source>
        <dbReference type="SAM" id="SignalP"/>
    </source>
</evidence>
<name>A0AAD4T5E1_9MAGN</name>
<gene>
    <name evidence="2" type="ORF">MKW98_016112</name>
</gene>
<protein>
    <submittedName>
        <fullName evidence="2">Uncharacterized protein</fullName>
    </submittedName>
</protein>
<dbReference type="AlphaFoldDB" id="A0AAD4T5E1"/>
<accession>A0AAD4T5E1</accession>
<feature type="chain" id="PRO_5041913819" evidence="1">
    <location>
        <begin position="18"/>
        <end position="72"/>
    </location>
</feature>
<proteinExistence type="predicted"/>
<evidence type="ECO:0000313" key="2">
    <source>
        <dbReference type="EMBL" id="KAI3938607.1"/>
    </source>
</evidence>
<feature type="signal peptide" evidence="1">
    <location>
        <begin position="1"/>
        <end position="17"/>
    </location>
</feature>
<reference evidence="2" key="1">
    <citation type="submission" date="2022-04" db="EMBL/GenBank/DDBJ databases">
        <title>A functionally conserved STORR gene fusion in Papaver species that diverged 16.8 million years ago.</title>
        <authorList>
            <person name="Catania T."/>
        </authorList>
    </citation>
    <scope>NUCLEOTIDE SEQUENCE</scope>
    <source>
        <strain evidence="2">S-188037</strain>
    </source>
</reference>
<evidence type="ECO:0000313" key="3">
    <source>
        <dbReference type="Proteomes" id="UP001202328"/>
    </source>
</evidence>
<keyword evidence="1" id="KW-0732">Signal</keyword>
<dbReference type="Proteomes" id="UP001202328">
    <property type="component" value="Unassembled WGS sequence"/>
</dbReference>
<dbReference type="EMBL" id="JAJJMB010005516">
    <property type="protein sequence ID" value="KAI3938607.1"/>
    <property type="molecule type" value="Genomic_DNA"/>
</dbReference>
<comment type="caution">
    <text evidence="2">The sequence shown here is derived from an EMBL/GenBank/DDBJ whole genome shotgun (WGS) entry which is preliminary data.</text>
</comment>